<accession>A0ABY7SPW3</accession>
<evidence type="ECO:0000313" key="1">
    <source>
        <dbReference type="EMBL" id="WCR08047.1"/>
    </source>
</evidence>
<dbReference type="SUPFAM" id="SSF52096">
    <property type="entry name" value="ClpP/crotonase"/>
    <property type="match status" value="1"/>
</dbReference>
<keyword evidence="2" id="KW-1185">Reference proteome</keyword>
<dbReference type="Proteomes" id="UP001219349">
    <property type="component" value="Chromosome"/>
</dbReference>
<protein>
    <recommendedName>
        <fullName evidence="3">Periplasmic protein-like protein</fullName>
    </recommendedName>
</protein>
<sequence length="244" mass="26442">MRWLSTPQSAIRAVLLSQILLAGFIIFSDLRQNRGAPAPGLFAPPAEGPSIRPYRPDLRPANPDDPGAPAMRPMPESLAFEAEGDAIRISGQIAVGDADRFLQWLDQTRPAVTRVWLDSSGGSVSDALAIGRTIRSSGYDTVVDAGSVCLSACPYLMAGGVQRRADKGAVIGVHQHYFGQSTILPAFMAIRDLQRAQAGVMDYLTEMDVDLRLMSLGLRTPPEEINVLSPEQMRDLRLVTDQVS</sequence>
<dbReference type="EMBL" id="CP067136">
    <property type="protein sequence ID" value="WCR08047.1"/>
    <property type="molecule type" value="Genomic_DNA"/>
</dbReference>
<dbReference type="RefSeq" id="WP_271882633.1">
    <property type="nucleotide sequence ID" value="NZ_CP067136.1"/>
</dbReference>
<evidence type="ECO:0000313" key="2">
    <source>
        <dbReference type="Proteomes" id="UP001219349"/>
    </source>
</evidence>
<organism evidence="1 2">
    <name type="scientific">Paracoccus fistulariae</name>
    <dbReference type="NCBI Taxonomy" id="658446"/>
    <lineage>
        <taxon>Bacteria</taxon>
        <taxon>Pseudomonadati</taxon>
        <taxon>Pseudomonadota</taxon>
        <taxon>Alphaproteobacteria</taxon>
        <taxon>Rhodobacterales</taxon>
        <taxon>Paracoccaceae</taxon>
        <taxon>Paracoccus</taxon>
    </lineage>
</organism>
<dbReference type="InterPro" id="IPR029045">
    <property type="entry name" value="ClpP/crotonase-like_dom_sf"/>
</dbReference>
<gene>
    <name evidence="1" type="ORF">JHX87_04280</name>
</gene>
<reference evidence="1 2" key="1">
    <citation type="submission" date="2021-01" db="EMBL/GenBank/DDBJ databases">
        <title>Biogeographic distribution of Paracoccus.</title>
        <authorList>
            <person name="Hollensteiner J."/>
            <person name="Leineberger J."/>
            <person name="Brinkhoff T."/>
            <person name="Daniel R."/>
        </authorList>
    </citation>
    <scope>NUCLEOTIDE SEQUENCE [LARGE SCALE GENOMIC DNA]</scope>
    <source>
        <strain evidence="1 2">KCTC 22803</strain>
    </source>
</reference>
<dbReference type="Gene3D" id="3.90.226.10">
    <property type="entry name" value="2-enoyl-CoA Hydratase, Chain A, domain 1"/>
    <property type="match status" value="1"/>
</dbReference>
<proteinExistence type="predicted"/>
<name>A0ABY7SPW3_9RHOB</name>
<evidence type="ECO:0008006" key="3">
    <source>
        <dbReference type="Google" id="ProtNLM"/>
    </source>
</evidence>